<sequence length="165" mass="18747">MSSSAASSDPTYLTPQPFKYSVSIDEEHRILDRLIWSSSFESFLATKYPNDKHHNSLSNIKHPRRDTATFANEGPPDTYLSLGDGKGRKEAVNVIMGKDDRLLIVVERRLHCSDTKDFWTRRNTSPVIRVGQAAQSKSTMEEMEEEDGAILNKYKMTVVLKKLRA</sequence>
<gene>
    <name evidence="1" type="ORF">QR685DRAFT_557430</name>
</gene>
<evidence type="ECO:0000313" key="1">
    <source>
        <dbReference type="EMBL" id="KAL0465990.1"/>
    </source>
</evidence>
<comment type="caution">
    <text evidence="1">The sequence shown here is derived from an EMBL/GenBank/DDBJ whole genome shotgun (WGS) entry which is preliminary data.</text>
</comment>
<accession>A0ABR3CZX6</accession>
<reference evidence="1 2" key="1">
    <citation type="submission" date="2023-09" db="EMBL/GenBank/DDBJ databases">
        <title>Multi-omics analysis of a traditional fermented food reveals byproduct-associated fungal strains for waste-to-food upcycling.</title>
        <authorList>
            <consortium name="Lawrence Berkeley National Laboratory"/>
            <person name="Rekdal V.M."/>
            <person name="Villalobos-Escobedo J.M."/>
            <person name="Rodriguez-Valeron N."/>
            <person name="Garcia M.O."/>
            <person name="Vasquez D.P."/>
            <person name="Damayanti I."/>
            <person name="Sorensen P.M."/>
            <person name="Baidoo E.E."/>
            <person name="De Carvalho A.C."/>
            <person name="Riley R."/>
            <person name="Lipzen A."/>
            <person name="He G."/>
            <person name="Yan M."/>
            <person name="Haridas S."/>
            <person name="Daum C."/>
            <person name="Yoshinaga Y."/>
            <person name="Ng V."/>
            <person name="Grigoriev I.V."/>
            <person name="Munk R."/>
            <person name="Nuraida L."/>
            <person name="Wijaya C.H."/>
            <person name="Morales P.-C."/>
            <person name="Keasling J.D."/>
        </authorList>
    </citation>
    <scope>NUCLEOTIDE SEQUENCE [LARGE SCALE GENOMIC DNA]</scope>
    <source>
        <strain evidence="1 2">FGSC 2613</strain>
    </source>
</reference>
<evidence type="ECO:0000313" key="2">
    <source>
        <dbReference type="Proteomes" id="UP001451303"/>
    </source>
</evidence>
<proteinExistence type="predicted"/>
<organism evidence="1 2">
    <name type="scientific">Neurospora intermedia</name>
    <dbReference type="NCBI Taxonomy" id="5142"/>
    <lineage>
        <taxon>Eukaryota</taxon>
        <taxon>Fungi</taxon>
        <taxon>Dikarya</taxon>
        <taxon>Ascomycota</taxon>
        <taxon>Pezizomycotina</taxon>
        <taxon>Sordariomycetes</taxon>
        <taxon>Sordariomycetidae</taxon>
        <taxon>Sordariales</taxon>
        <taxon>Sordariaceae</taxon>
        <taxon>Neurospora</taxon>
    </lineage>
</organism>
<name>A0ABR3CZX6_NEUIN</name>
<keyword evidence="2" id="KW-1185">Reference proteome</keyword>
<protein>
    <submittedName>
        <fullName evidence="1">Uncharacterized protein</fullName>
    </submittedName>
</protein>
<dbReference type="EMBL" id="JAVLET010000014">
    <property type="protein sequence ID" value="KAL0465990.1"/>
    <property type="molecule type" value="Genomic_DNA"/>
</dbReference>
<dbReference type="Proteomes" id="UP001451303">
    <property type="component" value="Unassembled WGS sequence"/>
</dbReference>